<comment type="caution">
    <text evidence="2">The sequence shown here is derived from an EMBL/GenBank/DDBJ whole genome shotgun (WGS) entry which is preliminary data.</text>
</comment>
<dbReference type="EMBL" id="JACARL010000203">
    <property type="protein sequence ID" value="NWE85878.1"/>
    <property type="molecule type" value="Genomic_DNA"/>
</dbReference>
<sequence length="78" mass="8464">MHIGGFNAKSVHGNFEMSQMMGRPKSLEMSDAKQFDPAQKPEVNEQSAKDLSAHSQMLTARRGGSDLLPGVGSKKISF</sequence>
<accession>A0A7Y8JMC6</accession>
<protein>
    <submittedName>
        <fullName evidence="2">Uncharacterized protein</fullName>
    </submittedName>
</protein>
<organism evidence="2 4">
    <name type="scientific">Pseudomonas edaphica</name>
    <dbReference type="NCBI Taxonomy" id="2006980"/>
    <lineage>
        <taxon>Bacteria</taxon>
        <taxon>Pseudomonadati</taxon>
        <taxon>Pseudomonadota</taxon>
        <taxon>Gammaproteobacteria</taxon>
        <taxon>Pseudomonadales</taxon>
        <taxon>Pseudomonadaceae</taxon>
        <taxon>Pseudomonas</taxon>
    </lineage>
</organism>
<evidence type="ECO:0000313" key="5">
    <source>
        <dbReference type="Proteomes" id="UP000590218"/>
    </source>
</evidence>
<evidence type="ECO:0000313" key="4">
    <source>
        <dbReference type="Proteomes" id="UP000563268"/>
    </source>
</evidence>
<dbReference type="RefSeq" id="WP_017139116.1">
    <property type="nucleotide sequence ID" value="NZ_JACARL010000203.1"/>
</dbReference>
<dbReference type="Proteomes" id="UP000563268">
    <property type="component" value="Unassembled WGS sequence"/>
</dbReference>
<proteinExistence type="predicted"/>
<reference evidence="4 5" key="1">
    <citation type="submission" date="2020-04" db="EMBL/GenBank/DDBJ databases">
        <title>Molecular characterization of pseudomonads from Agaricus bisporus reveal novel blotch 2 pathogens in Western Europe.</title>
        <authorList>
            <person name="Taparia T."/>
            <person name="Krijger M."/>
            <person name="Haynes E."/>
            <person name="Elpinstone J.G."/>
            <person name="Noble R."/>
            <person name="Van Der Wolf J."/>
        </authorList>
    </citation>
    <scope>NUCLEOTIDE SEQUENCE [LARGE SCALE GENOMIC DNA]</scope>
    <source>
        <strain evidence="3 5">K6002</strain>
        <strain evidence="2 4">K7002</strain>
    </source>
</reference>
<feature type="compositionally biased region" description="Basic and acidic residues" evidence="1">
    <location>
        <begin position="25"/>
        <end position="34"/>
    </location>
</feature>
<dbReference type="AlphaFoldDB" id="A0A7Y8JMC6"/>
<evidence type="ECO:0000313" key="2">
    <source>
        <dbReference type="EMBL" id="NWE11254.1"/>
    </source>
</evidence>
<evidence type="ECO:0000256" key="1">
    <source>
        <dbReference type="SAM" id="MobiDB-lite"/>
    </source>
</evidence>
<gene>
    <name evidence="2" type="ORF">HX788_29550</name>
    <name evidence="3" type="ORF">HX795_27540</name>
</gene>
<name>A0A7Y8JMC6_9PSED</name>
<feature type="region of interest" description="Disordered" evidence="1">
    <location>
        <begin position="1"/>
        <end position="78"/>
    </location>
</feature>
<dbReference type="EMBL" id="JACARM010000109">
    <property type="protein sequence ID" value="NWE11254.1"/>
    <property type="molecule type" value="Genomic_DNA"/>
</dbReference>
<dbReference type="Proteomes" id="UP000590218">
    <property type="component" value="Unassembled WGS sequence"/>
</dbReference>
<evidence type="ECO:0000313" key="3">
    <source>
        <dbReference type="EMBL" id="NWE85878.1"/>
    </source>
</evidence>